<organism evidence="9 10">
    <name type="scientific">Symbiobacterium thermophilum</name>
    <dbReference type="NCBI Taxonomy" id="2734"/>
    <lineage>
        <taxon>Bacteria</taxon>
        <taxon>Bacillati</taxon>
        <taxon>Bacillota</taxon>
        <taxon>Clostridia</taxon>
        <taxon>Eubacteriales</taxon>
        <taxon>Symbiobacteriaceae</taxon>
        <taxon>Symbiobacterium</taxon>
    </lineage>
</organism>
<dbReference type="EMBL" id="LWLV01000577">
    <property type="protein sequence ID" value="OTA41310.1"/>
    <property type="molecule type" value="Genomic_DNA"/>
</dbReference>
<dbReference type="GO" id="GO:0003723">
    <property type="term" value="F:RNA binding"/>
    <property type="evidence" value="ECO:0007669"/>
    <property type="project" value="UniProtKB-KW"/>
</dbReference>
<evidence type="ECO:0000256" key="6">
    <source>
        <dbReference type="PROSITE-ProRule" id="PRU00182"/>
    </source>
</evidence>
<dbReference type="InterPro" id="IPR050188">
    <property type="entry name" value="RluA_PseudoU_synthase"/>
</dbReference>
<dbReference type="InterPro" id="IPR002942">
    <property type="entry name" value="S4_RNA-bd"/>
</dbReference>
<dbReference type="Pfam" id="PF01479">
    <property type="entry name" value="S4"/>
    <property type="match status" value="1"/>
</dbReference>
<dbReference type="GO" id="GO:0000455">
    <property type="term" value="P:enzyme-directed rRNA pseudouridine synthesis"/>
    <property type="evidence" value="ECO:0007669"/>
    <property type="project" value="TreeGrafter"/>
</dbReference>
<dbReference type="InterPro" id="IPR006225">
    <property type="entry name" value="PsdUridine_synth_RluC/D"/>
</dbReference>
<reference evidence="10" key="1">
    <citation type="submission" date="2016-04" db="EMBL/GenBank/DDBJ databases">
        <authorList>
            <person name="Antunes L.P."/>
            <person name="Martins L.F."/>
            <person name="Pereira R.V."/>
            <person name="Thomas A.M."/>
            <person name="Barbosa D."/>
            <person name="Nascimento L."/>
            <person name="Silva G.M."/>
            <person name="Condomitti G.W."/>
            <person name="Digiampietri L.A."/>
            <person name="Lombardi K.C."/>
            <person name="Ramos P.L."/>
            <person name="Quaggio R.B."/>
            <person name="Oliveira J.C."/>
            <person name="Pascon R.C."/>
            <person name="Cruz J.B."/>
            <person name="Silva A.M."/>
            <person name="Setubal J.C."/>
        </authorList>
    </citation>
    <scope>NUCLEOTIDE SEQUENCE [LARGE SCALE GENOMIC DNA]</scope>
</reference>
<dbReference type="InterPro" id="IPR006224">
    <property type="entry name" value="PsdUridine_synth_RluA-like_CS"/>
</dbReference>
<evidence type="ECO:0000313" key="9">
    <source>
        <dbReference type="EMBL" id="OTA41310.1"/>
    </source>
</evidence>
<dbReference type="InterPro" id="IPR020103">
    <property type="entry name" value="PsdUridine_synth_cat_dom_sf"/>
</dbReference>
<evidence type="ECO:0000259" key="8">
    <source>
        <dbReference type="SMART" id="SM00363"/>
    </source>
</evidence>
<protein>
    <recommendedName>
        <fullName evidence="7">Pseudouridine synthase</fullName>
        <ecNumber evidence="7">5.4.99.-</ecNumber>
    </recommendedName>
</protein>
<evidence type="ECO:0000256" key="3">
    <source>
        <dbReference type="ARBA" id="ARBA00022884"/>
    </source>
</evidence>
<comment type="similarity">
    <text evidence="2 7">Belongs to the pseudouridine synthase RluA family.</text>
</comment>
<evidence type="ECO:0000256" key="5">
    <source>
        <dbReference type="PIRSR" id="PIRSR606225-1"/>
    </source>
</evidence>
<dbReference type="Proteomes" id="UP000194267">
    <property type="component" value="Unassembled WGS sequence"/>
</dbReference>
<comment type="function">
    <text evidence="7">Responsible for synthesis of pseudouridine from uracil.</text>
</comment>
<comment type="catalytic activity">
    <reaction evidence="1 7">
        <text>a uridine in RNA = a pseudouridine in RNA</text>
        <dbReference type="Rhea" id="RHEA:48348"/>
        <dbReference type="Rhea" id="RHEA-COMP:12068"/>
        <dbReference type="Rhea" id="RHEA-COMP:12069"/>
        <dbReference type="ChEBI" id="CHEBI:65314"/>
        <dbReference type="ChEBI" id="CHEBI:65315"/>
    </reaction>
</comment>
<accession>A0A1Y2T4C4</accession>
<dbReference type="SMART" id="SM00363">
    <property type="entry name" value="S4"/>
    <property type="match status" value="1"/>
</dbReference>
<evidence type="ECO:0000313" key="10">
    <source>
        <dbReference type="Proteomes" id="UP000194267"/>
    </source>
</evidence>
<dbReference type="PROSITE" id="PS01129">
    <property type="entry name" value="PSI_RLU"/>
    <property type="match status" value="1"/>
</dbReference>
<evidence type="ECO:0000256" key="1">
    <source>
        <dbReference type="ARBA" id="ARBA00000073"/>
    </source>
</evidence>
<dbReference type="PANTHER" id="PTHR21600:SF44">
    <property type="entry name" value="RIBOSOMAL LARGE SUBUNIT PSEUDOURIDINE SYNTHASE D"/>
    <property type="match status" value="1"/>
</dbReference>
<dbReference type="Gene3D" id="3.30.2350.10">
    <property type="entry name" value="Pseudouridine synthase"/>
    <property type="match status" value="1"/>
</dbReference>
<proteinExistence type="inferred from homology"/>
<comment type="caution">
    <text evidence="9">The sequence shown here is derived from an EMBL/GenBank/DDBJ whole genome shotgun (WGS) entry which is preliminary data.</text>
</comment>
<dbReference type="Gene3D" id="3.10.290.10">
    <property type="entry name" value="RNA-binding S4 domain"/>
    <property type="match status" value="1"/>
</dbReference>
<feature type="domain" description="RNA-binding S4" evidence="8">
    <location>
        <begin position="13"/>
        <end position="78"/>
    </location>
</feature>
<dbReference type="CDD" id="cd02869">
    <property type="entry name" value="PseudoU_synth_RluA_like"/>
    <property type="match status" value="1"/>
</dbReference>
<feature type="active site" evidence="5">
    <location>
        <position position="137"/>
    </location>
</feature>
<dbReference type="GO" id="GO:0120159">
    <property type="term" value="F:rRNA pseudouridine synthase activity"/>
    <property type="evidence" value="ECO:0007669"/>
    <property type="project" value="UniProtKB-ARBA"/>
</dbReference>
<evidence type="ECO:0000256" key="7">
    <source>
        <dbReference type="RuleBase" id="RU362028"/>
    </source>
</evidence>
<name>A0A1Y2T4C4_SYMTR</name>
<dbReference type="InterPro" id="IPR006145">
    <property type="entry name" value="PsdUridine_synth_RsuA/RluA"/>
</dbReference>
<dbReference type="FunFam" id="3.30.2350.10:FF:000006">
    <property type="entry name" value="Pseudouridine synthase"/>
    <property type="match status" value="1"/>
</dbReference>
<dbReference type="EC" id="5.4.99.-" evidence="7"/>
<dbReference type="PANTHER" id="PTHR21600">
    <property type="entry name" value="MITOCHONDRIAL RNA PSEUDOURIDINE SYNTHASE"/>
    <property type="match status" value="1"/>
</dbReference>
<dbReference type="SUPFAM" id="SSF55120">
    <property type="entry name" value="Pseudouridine synthase"/>
    <property type="match status" value="1"/>
</dbReference>
<dbReference type="NCBIfam" id="TIGR00005">
    <property type="entry name" value="rluA_subfam"/>
    <property type="match status" value="1"/>
</dbReference>
<dbReference type="AlphaFoldDB" id="A0A1Y2T4C4"/>
<dbReference type="InterPro" id="IPR036986">
    <property type="entry name" value="S4_RNA-bd_sf"/>
</dbReference>
<dbReference type="SUPFAM" id="SSF55174">
    <property type="entry name" value="Alpha-L RNA-binding motif"/>
    <property type="match status" value="1"/>
</dbReference>
<keyword evidence="4 7" id="KW-0413">Isomerase</keyword>
<sequence>MREYRITAEEGYPRLDVFLAGRPEIGLSRSRIQALIDEGQVTLNGAIPKARQAVNPGDVIVVRVPDPEPMELVPEDIPLDIVYEDEDILVVNKQRGLVVHPAAGHWTGTLVHALLDKVDDLEGIGGELRPGIVHRLDKDTTGLLVVAKSERAMASLQEQIRDHMVQRVYWALVHGNSMPDTGRIEAPIGRHPRDRKRMAVNPKTGRDAVTYFRVLERYRGYALLECRLETGRTHQIRVHLSFIGHPVVGDPLYGPRKPHLGMPPQALHARQLSFRHPASGEWMEFTVDPPADMMAVVQRLREEA</sequence>
<evidence type="ECO:0000256" key="4">
    <source>
        <dbReference type="ARBA" id="ARBA00023235"/>
    </source>
</evidence>
<dbReference type="Pfam" id="PF00849">
    <property type="entry name" value="PseudoU_synth_2"/>
    <property type="match status" value="1"/>
</dbReference>
<dbReference type="PROSITE" id="PS50889">
    <property type="entry name" value="S4"/>
    <property type="match status" value="1"/>
</dbReference>
<evidence type="ECO:0000256" key="2">
    <source>
        <dbReference type="ARBA" id="ARBA00010876"/>
    </source>
</evidence>
<dbReference type="CDD" id="cd00165">
    <property type="entry name" value="S4"/>
    <property type="match status" value="1"/>
</dbReference>
<keyword evidence="3 6" id="KW-0694">RNA-binding</keyword>
<gene>
    <name evidence="9" type="ORF">A6D92_07835</name>
</gene>